<protein>
    <submittedName>
        <fullName evidence="1">Uncharacterized protein</fullName>
    </submittedName>
</protein>
<accession>X1KXF0</accession>
<proteinExistence type="predicted"/>
<dbReference type="EMBL" id="BARU01046930">
    <property type="protein sequence ID" value="GAH94849.1"/>
    <property type="molecule type" value="Genomic_DNA"/>
</dbReference>
<organism evidence="1">
    <name type="scientific">marine sediment metagenome</name>
    <dbReference type="NCBI Taxonomy" id="412755"/>
    <lineage>
        <taxon>unclassified sequences</taxon>
        <taxon>metagenomes</taxon>
        <taxon>ecological metagenomes</taxon>
    </lineage>
</organism>
<evidence type="ECO:0000313" key="1">
    <source>
        <dbReference type="EMBL" id="GAH94849.1"/>
    </source>
</evidence>
<name>X1KXF0_9ZZZZ</name>
<comment type="caution">
    <text evidence="1">The sequence shown here is derived from an EMBL/GenBank/DDBJ whole genome shotgun (WGS) entry which is preliminary data.</text>
</comment>
<sequence>MKTYDVTVVCKNCSRSFKFDIPFGISVKDYLEVPGVRCPECECEKVLMQPK</sequence>
<reference evidence="1" key="1">
    <citation type="journal article" date="2014" name="Front. Microbiol.">
        <title>High frequency of phylogenetically diverse reductive dehalogenase-homologous genes in deep subseafloor sedimentary metagenomes.</title>
        <authorList>
            <person name="Kawai M."/>
            <person name="Futagami T."/>
            <person name="Toyoda A."/>
            <person name="Takaki Y."/>
            <person name="Nishi S."/>
            <person name="Hori S."/>
            <person name="Arai W."/>
            <person name="Tsubouchi T."/>
            <person name="Morono Y."/>
            <person name="Uchiyama I."/>
            <person name="Ito T."/>
            <person name="Fujiyama A."/>
            <person name="Inagaki F."/>
            <person name="Takami H."/>
        </authorList>
    </citation>
    <scope>NUCLEOTIDE SEQUENCE</scope>
    <source>
        <strain evidence="1">Expedition CK06-06</strain>
    </source>
</reference>
<dbReference type="AlphaFoldDB" id="X1KXF0"/>
<gene>
    <name evidence="1" type="ORF">S03H2_70562</name>
</gene>